<proteinExistence type="predicted"/>
<reference evidence="1" key="1">
    <citation type="journal article" date="2020" name="Nature">
        <title>Giant virus diversity and host interactions through global metagenomics.</title>
        <authorList>
            <person name="Schulz F."/>
            <person name="Roux S."/>
            <person name="Paez-Espino D."/>
            <person name="Jungbluth S."/>
            <person name="Walsh D.A."/>
            <person name="Denef V.J."/>
            <person name="McMahon K.D."/>
            <person name="Konstantinidis K.T."/>
            <person name="Eloe-Fadrosh E.A."/>
            <person name="Kyrpides N.C."/>
            <person name="Woyke T."/>
        </authorList>
    </citation>
    <scope>NUCLEOTIDE SEQUENCE</scope>
    <source>
        <strain evidence="1">GVMAG-M-3300020169-51</strain>
    </source>
</reference>
<protein>
    <submittedName>
        <fullName evidence="1">Uncharacterized protein</fullName>
    </submittedName>
</protein>
<accession>A0A6C0C1D6</accession>
<sequence>MLARKRREMRKWAESNIKNKKTLRPIYNFKSPKQNINCMNQKNKPCPPFFSYGIPPQKYYRKETACNDENSKIKVSKCDLKKTNFEIKNSVIKRIDNKNGIHNPCYHHTYEKYYVDRNKQFIDHPEEYKQKKYRENCKTSFCKKSSLICNDIQVNKYSNRLFSKQHAVNSGSHLHRLKYQAITKNQATNRISKQNIMNGTYPASLYQPTGPTKTVKNLPKCTENNEKYCTKVKKWCYPPCNCPCN</sequence>
<name>A0A6C0C1D6_9ZZZZ</name>
<organism evidence="1">
    <name type="scientific">viral metagenome</name>
    <dbReference type="NCBI Taxonomy" id="1070528"/>
    <lineage>
        <taxon>unclassified sequences</taxon>
        <taxon>metagenomes</taxon>
        <taxon>organismal metagenomes</taxon>
    </lineage>
</organism>
<dbReference type="EMBL" id="MN739294">
    <property type="protein sequence ID" value="QHS97373.1"/>
    <property type="molecule type" value="Genomic_DNA"/>
</dbReference>
<dbReference type="AlphaFoldDB" id="A0A6C0C1D6"/>
<evidence type="ECO:0000313" key="1">
    <source>
        <dbReference type="EMBL" id="QHS97373.1"/>
    </source>
</evidence>